<dbReference type="CDD" id="cd07379">
    <property type="entry name" value="MPP_239FB"/>
    <property type="match status" value="1"/>
</dbReference>
<dbReference type="Pfam" id="PF00149">
    <property type="entry name" value="Metallophos"/>
    <property type="match status" value="1"/>
</dbReference>
<dbReference type="Gene3D" id="3.60.21.10">
    <property type="match status" value="1"/>
</dbReference>
<dbReference type="InterPro" id="IPR004843">
    <property type="entry name" value="Calcineurin-like_PHP"/>
</dbReference>
<organism evidence="2 3">
    <name type="scientific">Coniochaeta ligniaria NRRL 30616</name>
    <dbReference type="NCBI Taxonomy" id="1408157"/>
    <lineage>
        <taxon>Eukaryota</taxon>
        <taxon>Fungi</taxon>
        <taxon>Dikarya</taxon>
        <taxon>Ascomycota</taxon>
        <taxon>Pezizomycotina</taxon>
        <taxon>Sordariomycetes</taxon>
        <taxon>Sordariomycetidae</taxon>
        <taxon>Coniochaetales</taxon>
        <taxon>Coniochaetaceae</taxon>
        <taxon>Coniochaeta</taxon>
    </lineage>
</organism>
<evidence type="ECO:0000313" key="2">
    <source>
        <dbReference type="EMBL" id="OIW31232.1"/>
    </source>
</evidence>
<dbReference type="Proteomes" id="UP000182658">
    <property type="component" value="Unassembled WGS sequence"/>
</dbReference>
<protein>
    <submittedName>
        <fullName evidence="2">Metallo-dependent phosphatase</fullName>
    </submittedName>
</protein>
<sequence>MSSSSPPTPNIKTRILIISDTHGLTPSPPTERVLQHDNADILAFVSAFRHPLPSADVAIHCGDLTKGSGPGEYSATLSLLASLDAPLKIAIPGNHDMALDPGYWVGRYLRWEPEGELKDRRKAIPAVVRGMIADAREAGVRVLVEEGTYDFVLGNGARLKVFASPWTPAYGGWPFQYRGRHEFAVEEGTDVVVTHGPPRGVLDRTLRGDRAGCRDLLWAVARARPRVHCFGHIHEGWGAKLQRWKVEGELVAMDEEKSVLLDDLETVEGTGTDSFQVWTEKLARRNEWAEKRARIVDMCPTGDSQVSGEDKSRLPRPFEAGKDTLFVNSAIVDVSYRPMHMPWLVDLELPQATEDDASRASETVAVMEQAAKDADAVAASVGGSPAPVDRWT</sequence>
<dbReference type="GO" id="GO:0016787">
    <property type="term" value="F:hydrolase activity"/>
    <property type="evidence" value="ECO:0007669"/>
    <property type="project" value="InterPro"/>
</dbReference>
<keyword evidence="3" id="KW-1185">Reference proteome</keyword>
<evidence type="ECO:0000259" key="1">
    <source>
        <dbReference type="Pfam" id="PF00149"/>
    </source>
</evidence>
<dbReference type="InterPro" id="IPR051693">
    <property type="entry name" value="UPF0046_metallophosphoest"/>
</dbReference>
<proteinExistence type="predicted"/>
<dbReference type="EMBL" id="KV875096">
    <property type="protein sequence ID" value="OIW31232.1"/>
    <property type="molecule type" value="Genomic_DNA"/>
</dbReference>
<dbReference type="PANTHER" id="PTHR12905">
    <property type="entry name" value="METALLOPHOSPHOESTERASE"/>
    <property type="match status" value="1"/>
</dbReference>
<dbReference type="InterPro" id="IPR029052">
    <property type="entry name" value="Metallo-depent_PP-like"/>
</dbReference>
<dbReference type="OrthoDB" id="630188at2759"/>
<dbReference type="PANTHER" id="PTHR12905:SF0">
    <property type="entry name" value="CALCINEURIN-LIKE PHOSPHOESTERASE DOMAIN-CONTAINING PROTEIN"/>
    <property type="match status" value="1"/>
</dbReference>
<dbReference type="InParanoid" id="A0A1J7JMX9"/>
<reference evidence="2 3" key="1">
    <citation type="submission" date="2016-10" db="EMBL/GenBank/DDBJ databases">
        <title>Draft genome sequence of Coniochaeta ligniaria NRRL30616, a lignocellulolytic fungus for bioabatement of inhibitors in plant biomass hydrolysates.</title>
        <authorList>
            <consortium name="DOE Joint Genome Institute"/>
            <person name="Jimenez D.J."/>
            <person name="Hector R.E."/>
            <person name="Riley R."/>
            <person name="Sun H."/>
            <person name="Grigoriev I.V."/>
            <person name="Van Elsas J.D."/>
            <person name="Nichols N.N."/>
        </authorList>
    </citation>
    <scope>NUCLEOTIDE SEQUENCE [LARGE SCALE GENOMIC DNA]</scope>
    <source>
        <strain evidence="2 3">NRRL 30616</strain>
    </source>
</reference>
<gene>
    <name evidence="2" type="ORF">CONLIGDRAFT_661010</name>
</gene>
<evidence type="ECO:0000313" key="3">
    <source>
        <dbReference type="Proteomes" id="UP000182658"/>
    </source>
</evidence>
<dbReference type="SUPFAM" id="SSF56300">
    <property type="entry name" value="Metallo-dependent phosphatases"/>
    <property type="match status" value="1"/>
</dbReference>
<dbReference type="AlphaFoldDB" id="A0A1J7JMX9"/>
<accession>A0A1J7JMX9</accession>
<name>A0A1J7JMX9_9PEZI</name>
<feature type="domain" description="Calcineurin-like phosphoesterase" evidence="1">
    <location>
        <begin position="14"/>
        <end position="235"/>
    </location>
</feature>